<dbReference type="SUPFAM" id="SSF50814">
    <property type="entry name" value="Lipocalins"/>
    <property type="match status" value="1"/>
</dbReference>
<evidence type="ECO:0000313" key="1">
    <source>
        <dbReference type="EMBL" id="SVP89262.1"/>
    </source>
</evidence>
<dbReference type="AlphaFoldDB" id="A0A3B0MI82"/>
<sequence length="150" mass="17282">MESVTNRIEKLKFSENKLESDGNLKLSDNSLPLVHTERFTVTDANGTLNPQFHYHNSDEDTEYTLTALKFSNSWQLFLTYSGNVGTWLCSSADLSHLDIYSTKVLLGDRTKEYYQIYSRNGIKVLCDCLREKNKIDRYSPTGFKTCLNNF</sequence>
<reference evidence="1" key="1">
    <citation type="submission" date="2018-07" db="EMBL/GenBank/DDBJ databases">
        <authorList>
            <person name="Quirk P.G."/>
            <person name="Krulwich T.A."/>
        </authorList>
    </citation>
    <scope>NUCLEOTIDE SEQUENCE</scope>
    <source>
        <strain evidence="1">Anand</strain>
    </source>
</reference>
<dbReference type="EMBL" id="UIVS01000001">
    <property type="protein sequence ID" value="SVP90402.1"/>
    <property type="molecule type" value="Genomic_DNA"/>
</dbReference>
<dbReference type="EMBL" id="UIVT01000001">
    <property type="protein sequence ID" value="SVP89262.1"/>
    <property type="molecule type" value="Genomic_DNA"/>
</dbReference>
<accession>A0A3B0MI82</accession>
<proteinExistence type="predicted"/>
<protein>
    <submittedName>
        <fullName evidence="1">Uncharacterized protein</fullName>
    </submittedName>
</protein>
<dbReference type="InterPro" id="IPR012674">
    <property type="entry name" value="Calycin"/>
</dbReference>
<dbReference type="VEuPathDB" id="PiroplasmaDB:TA16430"/>
<evidence type="ECO:0000313" key="2">
    <source>
        <dbReference type="EMBL" id="SVP90402.1"/>
    </source>
</evidence>
<name>A0A3B0MI82_THEAN</name>
<organism evidence="1">
    <name type="scientific">Theileria annulata</name>
    <dbReference type="NCBI Taxonomy" id="5874"/>
    <lineage>
        <taxon>Eukaryota</taxon>
        <taxon>Sar</taxon>
        <taxon>Alveolata</taxon>
        <taxon>Apicomplexa</taxon>
        <taxon>Aconoidasida</taxon>
        <taxon>Piroplasmida</taxon>
        <taxon>Theileriidae</taxon>
        <taxon>Theileria</taxon>
    </lineage>
</organism>
<gene>
    <name evidence="1" type="ORF">TAT_000111500</name>
    <name evidence="2" type="ORF">TAV_000110800</name>
</gene>